<reference evidence="2" key="1">
    <citation type="submission" date="2021-01" db="EMBL/GenBank/DDBJ databases">
        <authorList>
            <person name="Corre E."/>
            <person name="Pelletier E."/>
            <person name="Niang G."/>
            <person name="Scheremetjew M."/>
            <person name="Finn R."/>
            <person name="Kale V."/>
            <person name="Holt S."/>
            <person name="Cochrane G."/>
            <person name="Meng A."/>
            <person name="Brown T."/>
            <person name="Cohen L."/>
        </authorList>
    </citation>
    <scope>NUCLEOTIDE SEQUENCE</scope>
    <source>
        <strain evidence="2">CCMP826</strain>
    </source>
</reference>
<name>A0A7S2HP88_9STRA</name>
<dbReference type="Pfam" id="PF00106">
    <property type="entry name" value="adh_short"/>
    <property type="match status" value="1"/>
</dbReference>
<dbReference type="EMBL" id="HBGV01011053">
    <property type="protein sequence ID" value="CAD9496689.1"/>
    <property type="molecule type" value="Transcribed_RNA"/>
</dbReference>
<dbReference type="GO" id="GO:0016491">
    <property type="term" value="F:oxidoreductase activity"/>
    <property type="evidence" value="ECO:0007669"/>
    <property type="project" value="UniProtKB-KW"/>
</dbReference>
<proteinExistence type="predicted"/>
<dbReference type="Gene3D" id="3.40.50.720">
    <property type="entry name" value="NAD(P)-binding Rossmann-like Domain"/>
    <property type="match status" value="1"/>
</dbReference>
<sequence length="328" mass="34989">MVSRTLKKLIAEHKTLAADILSKQDGAKTAVVVGGAAGIGGACAKKLAGAGFSVIAVGRDKPGRAEAVIAELDAKSAELDPQPKHEFRVCDAFSLKDVKNCADSIVKDHGSIDAVVLSQGMATTQGFTPTAEGNDEKITLHLWSRVAFSNQLLPSLRESKMPGGPVVISILSGGVHGAFKGYKEDPELKNTYSIKNAADMAGYYNDLIFDVMAKETDNRKINFIHASPGFVNSNWGTEMPFYLKAPIRMLQPLGKSTKECAEFMADPILKAAAGKPMMERPGGSMEGVFIMDQHAAAGSLTKQHTEDALESVWKTAKEVLGRAGINLD</sequence>
<gene>
    <name evidence="2" type="ORF">HTAM1171_LOCUS6803</name>
</gene>
<dbReference type="InterPro" id="IPR036291">
    <property type="entry name" value="NAD(P)-bd_dom_sf"/>
</dbReference>
<dbReference type="SUPFAM" id="SSF51735">
    <property type="entry name" value="NAD(P)-binding Rossmann-fold domains"/>
    <property type="match status" value="1"/>
</dbReference>
<dbReference type="PANTHER" id="PTHR47534:SF3">
    <property type="entry name" value="ALCOHOL DEHYDROGENASE-LIKE C-TERMINAL DOMAIN-CONTAINING PROTEIN"/>
    <property type="match status" value="1"/>
</dbReference>
<dbReference type="CDD" id="cd05233">
    <property type="entry name" value="SDR_c"/>
    <property type="match status" value="1"/>
</dbReference>
<protein>
    <recommendedName>
        <fullName evidence="3">Protochlorophyllide reductase</fullName>
    </recommendedName>
</protein>
<evidence type="ECO:0008006" key="3">
    <source>
        <dbReference type="Google" id="ProtNLM"/>
    </source>
</evidence>
<dbReference type="AlphaFoldDB" id="A0A7S2HP88"/>
<dbReference type="InterPro" id="IPR052228">
    <property type="entry name" value="Sec_Metab_Biosynth_Oxidored"/>
</dbReference>
<accession>A0A7S2HP88</accession>
<dbReference type="PANTHER" id="PTHR47534">
    <property type="entry name" value="YALI0E05731P"/>
    <property type="match status" value="1"/>
</dbReference>
<evidence type="ECO:0000313" key="2">
    <source>
        <dbReference type="EMBL" id="CAD9496689.1"/>
    </source>
</evidence>
<organism evidence="2">
    <name type="scientific">Helicotheca tamesis</name>
    <dbReference type="NCBI Taxonomy" id="374047"/>
    <lineage>
        <taxon>Eukaryota</taxon>
        <taxon>Sar</taxon>
        <taxon>Stramenopiles</taxon>
        <taxon>Ochrophyta</taxon>
        <taxon>Bacillariophyta</taxon>
        <taxon>Mediophyceae</taxon>
        <taxon>Lithodesmiophycidae</taxon>
        <taxon>Lithodesmiales</taxon>
        <taxon>Lithodesmiaceae</taxon>
        <taxon>Helicotheca</taxon>
    </lineage>
</organism>
<keyword evidence="1" id="KW-0560">Oxidoreductase</keyword>
<evidence type="ECO:0000256" key="1">
    <source>
        <dbReference type="ARBA" id="ARBA00023002"/>
    </source>
</evidence>
<dbReference type="InterPro" id="IPR002347">
    <property type="entry name" value="SDR_fam"/>
</dbReference>